<dbReference type="GO" id="GO:0050567">
    <property type="term" value="F:glutaminyl-tRNA synthase (glutamine-hydrolyzing) activity"/>
    <property type="evidence" value="ECO:0007669"/>
    <property type="project" value="UniProtKB-UniRule"/>
</dbReference>
<comment type="catalytic activity">
    <reaction evidence="3">
        <text>L-glutamyl-tRNA(Gln) + L-glutamine + ATP + H2O = L-glutaminyl-tRNA(Gln) + L-glutamate + ADP + phosphate + H(+)</text>
        <dbReference type="Rhea" id="RHEA:17521"/>
        <dbReference type="Rhea" id="RHEA-COMP:9681"/>
        <dbReference type="Rhea" id="RHEA-COMP:9684"/>
        <dbReference type="ChEBI" id="CHEBI:15377"/>
        <dbReference type="ChEBI" id="CHEBI:15378"/>
        <dbReference type="ChEBI" id="CHEBI:29985"/>
        <dbReference type="ChEBI" id="CHEBI:30616"/>
        <dbReference type="ChEBI" id="CHEBI:43474"/>
        <dbReference type="ChEBI" id="CHEBI:58359"/>
        <dbReference type="ChEBI" id="CHEBI:78520"/>
        <dbReference type="ChEBI" id="CHEBI:78521"/>
        <dbReference type="ChEBI" id="CHEBI:456216"/>
    </reaction>
</comment>
<dbReference type="GO" id="GO:0030956">
    <property type="term" value="C:glutamyl-tRNA(Gln) amidotransferase complex"/>
    <property type="evidence" value="ECO:0007669"/>
    <property type="project" value="UniProtKB-UniRule"/>
</dbReference>
<dbReference type="AlphaFoldDB" id="A0A9C5Z9W5"/>
<evidence type="ECO:0000313" key="5">
    <source>
        <dbReference type="RefSeq" id="XP_037894728.1"/>
    </source>
</evidence>
<keyword evidence="3" id="KW-0648">Protein biosynthesis</keyword>
<dbReference type="GO" id="GO:0005739">
    <property type="term" value="C:mitochondrion"/>
    <property type="evidence" value="ECO:0007669"/>
    <property type="project" value="UniProtKB-SubCell"/>
</dbReference>
<keyword evidence="3" id="KW-0436">Ligase</keyword>
<dbReference type="GeneID" id="119640629"/>
<name>A0A9C5Z9W5_9MUSC</name>
<dbReference type="GO" id="GO:0070681">
    <property type="term" value="P:glutaminyl-tRNAGln biosynthesis via transamidation"/>
    <property type="evidence" value="ECO:0007669"/>
    <property type="project" value="UniProtKB-UniRule"/>
</dbReference>
<dbReference type="InterPro" id="IPR036113">
    <property type="entry name" value="Asp/Glu-ADT_sf_sub_c"/>
</dbReference>
<dbReference type="PANTHER" id="PTHR15004:SF0">
    <property type="entry name" value="GLUTAMYL-TRNA(GLN) AMIDOTRANSFERASE SUBUNIT C, MITOCHONDRIAL"/>
    <property type="match status" value="1"/>
</dbReference>
<protein>
    <recommendedName>
        <fullName evidence="3">Glutamyl-tRNA(Gln) amidotransferase subunit C, mitochondrial</fullName>
        <shortName evidence="3">Glu-AdT subunit C</shortName>
        <ecNumber evidence="3">6.3.5.-</ecNumber>
    </recommendedName>
</protein>
<evidence type="ECO:0000256" key="3">
    <source>
        <dbReference type="HAMAP-Rule" id="MF_03149"/>
    </source>
</evidence>
<dbReference type="GO" id="GO:0006450">
    <property type="term" value="P:regulation of translational fidelity"/>
    <property type="evidence" value="ECO:0007669"/>
    <property type="project" value="InterPro"/>
</dbReference>
<dbReference type="NCBIfam" id="TIGR00135">
    <property type="entry name" value="gatC"/>
    <property type="match status" value="1"/>
</dbReference>
<evidence type="ECO:0000313" key="4">
    <source>
        <dbReference type="Proteomes" id="UP000092443"/>
    </source>
</evidence>
<dbReference type="SUPFAM" id="SSF141000">
    <property type="entry name" value="Glu-tRNAGln amidotransferase C subunit"/>
    <property type="match status" value="1"/>
</dbReference>
<comment type="similarity">
    <text evidence="3">Belongs to the GatC family.</text>
</comment>
<evidence type="ECO:0000256" key="2">
    <source>
        <dbReference type="ARBA" id="ARBA00023128"/>
    </source>
</evidence>
<dbReference type="GO" id="GO:0005524">
    <property type="term" value="F:ATP binding"/>
    <property type="evidence" value="ECO:0007669"/>
    <property type="project" value="UniProtKB-KW"/>
</dbReference>
<dbReference type="Proteomes" id="UP000092443">
    <property type="component" value="Unplaced"/>
</dbReference>
<reference evidence="5" key="1">
    <citation type="submission" date="2025-08" db="UniProtKB">
        <authorList>
            <consortium name="RefSeq"/>
        </authorList>
    </citation>
    <scope>IDENTIFICATION</scope>
    <source>
        <tissue evidence="5">Whole body pupa</tissue>
    </source>
</reference>
<keyword evidence="3" id="KW-0067">ATP-binding</keyword>
<evidence type="ECO:0000256" key="1">
    <source>
        <dbReference type="ARBA" id="ARBA00022741"/>
    </source>
</evidence>
<sequence length="167" mass="19147">MNFLSKMSRNVLYGRPYCKIATEPLCKAVLKNKLEFSKLQRSSTVPNQAISATFAEPTEKIEIDGKTIQLLERLSLVNFDSAEILATLRKSIQFAVKISNINTHNLKPLYTVLEDQIQHLRDDRVNQANDREEILKNAKLVEEDYFISPPGNIPLHQEENNTEKPEH</sequence>
<keyword evidence="4" id="KW-1185">Reference proteome</keyword>
<dbReference type="HAMAP" id="MF_00122">
    <property type="entry name" value="GatC"/>
    <property type="match status" value="1"/>
</dbReference>
<organism evidence="4 5">
    <name type="scientific">Glossina fuscipes</name>
    <dbReference type="NCBI Taxonomy" id="7396"/>
    <lineage>
        <taxon>Eukaryota</taxon>
        <taxon>Metazoa</taxon>
        <taxon>Ecdysozoa</taxon>
        <taxon>Arthropoda</taxon>
        <taxon>Hexapoda</taxon>
        <taxon>Insecta</taxon>
        <taxon>Pterygota</taxon>
        <taxon>Neoptera</taxon>
        <taxon>Endopterygota</taxon>
        <taxon>Diptera</taxon>
        <taxon>Brachycera</taxon>
        <taxon>Muscomorpha</taxon>
        <taxon>Hippoboscoidea</taxon>
        <taxon>Glossinidae</taxon>
        <taxon>Glossina</taxon>
    </lineage>
</organism>
<dbReference type="RefSeq" id="XP_037894728.1">
    <property type="nucleotide sequence ID" value="XM_038038800.1"/>
</dbReference>
<comment type="function">
    <text evidence="3">Allows the formation of correctly charged Gln-tRNA(Gln) through the transamidation of misacylated Glu-tRNA(Gln) in the mitochondria. The reaction takes place in the presence of glutamine and ATP through an activated gamma-phospho-Glu-tRNA(Gln).</text>
</comment>
<comment type="subunit">
    <text evidence="3">Subunit of the heterotrimeric GatCAB amidotransferase (AdT) complex, composed of A, B and C subunits.</text>
</comment>
<gene>
    <name evidence="5" type="primary">LOC119640629</name>
</gene>
<accession>A0A9C5Z9W5</accession>
<dbReference type="EC" id="6.3.5.-" evidence="3"/>
<dbReference type="KEGG" id="gfs:119640629"/>
<dbReference type="GO" id="GO:0032543">
    <property type="term" value="P:mitochondrial translation"/>
    <property type="evidence" value="ECO:0007669"/>
    <property type="project" value="UniProtKB-UniRule"/>
</dbReference>
<dbReference type="InterPro" id="IPR003837">
    <property type="entry name" value="GatC"/>
</dbReference>
<dbReference type="PANTHER" id="PTHR15004">
    <property type="entry name" value="GLUTAMYL-TRNA(GLN) AMIDOTRANSFERASE SUBUNIT C, MITOCHONDRIAL"/>
    <property type="match status" value="1"/>
</dbReference>
<proteinExistence type="inferred from homology"/>
<keyword evidence="1 3" id="KW-0547">Nucleotide-binding</keyword>
<comment type="subcellular location">
    <subcellularLocation>
        <location evidence="3">Mitochondrion</location>
    </subcellularLocation>
</comment>
<keyword evidence="2 3" id="KW-0496">Mitochondrion</keyword>
<dbReference type="Pfam" id="PF02686">
    <property type="entry name" value="GatC"/>
    <property type="match status" value="1"/>
</dbReference>